<dbReference type="AlphaFoldDB" id="A0A2K3NCK4"/>
<gene>
    <name evidence="4" type="ORF">L195_g024053</name>
</gene>
<dbReference type="PANTHER" id="PTHR32295">
    <property type="entry name" value="IQ-DOMAIN 5-RELATED"/>
    <property type="match status" value="1"/>
</dbReference>
<feature type="region of interest" description="Disordered" evidence="3">
    <location>
        <begin position="1"/>
        <end position="66"/>
    </location>
</feature>
<organism evidence="4 5">
    <name type="scientific">Trifolium pratense</name>
    <name type="common">Red clover</name>
    <dbReference type="NCBI Taxonomy" id="57577"/>
    <lineage>
        <taxon>Eukaryota</taxon>
        <taxon>Viridiplantae</taxon>
        <taxon>Streptophyta</taxon>
        <taxon>Embryophyta</taxon>
        <taxon>Tracheophyta</taxon>
        <taxon>Spermatophyta</taxon>
        <taxon>Magnoliopsida</taxon>
        <taxon>eudicotyledons</taxon>
        <taxon>Gunneridae</taxon>
        <taxon>Pentapetalae</taxon>
        <taxon>rosids</taxon>
        <taxon>fabids</taxon>
        <taxon>Fabales</taxon>
        <taxon>Fabaceae</taxon>
        <taxon>Papilionoideae</taxon>
        <taxon>50 kb inversion clade</taxon>
        <taxon>NPAAA clade</taxon>
        <taxon>Hologalegina</taxon>
        <taxon>IRL clade</taxon>
        <taxon>Trifolieae</taxon>
        <taxon>Trifolium</taxon>
    </lineage>
</organism>
<reference evidence="4 5" key="2">
    <citation type="journal article" date="2017" name="Front. Plant Sci.">
        <title>Gene Classification and Mining of Molecular Markers Useful in Red Clover (Trifolium pratense) Breeding.</title>
        <authorList>
            <person name="Istvanek J."/>
            <person name="Dluhosova J."/>
            <person name="Dluhos P."/>
            <person name="Patkova L."/>
            <person name="Nedelnik J."/>
            <person name="Repkova J."/>
        </authorList>
    </citation>
    <scope>NUCLEOTIDE SEQUENCE [LARGE SCALE GENOMIC DNA]</scope>
    <source>
        <strain evidence="5">cv. Tatra</strain>
        <tissue evidence="4">Young leaves</tissue>
    </source>
</reference>
<evidence type="ECO:0000256" key="2">
    <source>
        <dbReference type="ARBA" id="ARBA00024341"/>
    </source>
</evidence>
<name>A0A2K3NCK4_TRIPR</name>
<dbReference type="Proteomes" id="UP000236291">
    <property type="component" value="Unassembled WGS sequence"/>
</dbReference>
<evidence type="ECO:0000313" key="5">
    <source>
        <dbReference type="Proteomes" id="UP000236291"/>
    </source>
</evidence>
<comment type="similarity">
    <text evidence="2">Belongs to the IQD family.</text>
</comment>
<dbReference type="PANTHER" id="PTHR32295:SF174">
    <property type="entry name" value="PROTEIN IQ-DOMAIN 24"/>
    <property type="match status" value="1"/>
</dbReference>
<reference evidence="4 5" key="1">
    <citation type="journal article" date="2014" name="Am. J. Bot.">
        <title>Genome assembly and annotation for red clover (Trifolium pratense; Fabaceae).</title>
        <authorList>
            <person name="Istvanek J."/>
            <person name="Jaros M."/>
            <person name="Krenek A."/>
            <person name="Repkova J."/>
        </authorList>
    </citation>
    <scope>NUCLEOTIDE SEQUENCE [LARGE SCALE GENOMIC DNA]</scope>
    <source>
        <strain evidence="5">cv. Tatra</strain>
        <tissue evidence="4">Young leaves</tissue>
    </source>
</reference>
<dbReference type="EMBL" id="ASHM01019310">
    <property type="protein sequence ID" value="PNY00767.1"/>
    <property type="molecule type" value="Genomic_DNA"/>
</dbReference>
<evidence type="ECO:0000256" key="1">
    <source>
        <dbReference type="ARBA" id="ARBA00022860"/>
    </source>
</evidence>
<keyword evidence="1" id="KW-0112">Calmodulin-binding</keyword>
<evidence type="ECO:0000313" key="4">
    <source>
        <dbReference type="EMBL" id="PNY00767.1"/>
    </source>
</evidence>
<dbReference type="GO" id="GO:0005516">
    <property type="term" value="F:calmodulin binding"/>
    <property type="evidence" value="ECO:0007669"/>
    <property type="project" value="UniProtKB-KW"/>
</dbReference>
<dbReference type="PROSITE" id="PS50096">
    <property type="entry name" value="IQ"/>
    <property type="match status" value="1"/>
</dbReference>
<comment type="caution">
    <text evidence="4">The sequence shown here is derived from an EMBL/GenBank/DDBJ whole genome shotgun (WGS) entry which is preliminary data.</text>
</comment>
<dbReference type="STRING" id="57577.A0A2K3NCK4"/>
<proteinExistence type="inferred from homology"/>
<evidence type="ECO:0000256" key="3">
    <source>
        <dbReference type="SAM" id="MobiDB-lite"/>
    </source>
</evidence>
<feature type="non-terminal residue" evidence="4">
    <location>
        <position position="136"/>
    </location>
</feature>
<sequence>MNFLRRLFGGKKHRNQPQESTKTTAKKDKRSWSFAKNNTRDKTNSHTLHNNKNSSDPSSSPFAGNYDANKHAIAVAAATAAVAEAALAAAHAAAEVVRLTSNTGAGKNATPVLHRRWLQEEIDAAGKIQSAFRGYL</sequence>
<dbReference type="CDD" id="cd23767">
    <property type="entry name" value="IQCD"/>
    <property type="match status" value="1"/>
</dbReference>
<protein>
    <submittedName>
        <fullName evidence="4">Protein IQ-domain 14-like</fullName>
    </submittedName>
</protein>
<accession>A0A2K3NCK4</accession>